<accession>A0A2P5P624</accession>
<dbReference type="InterPro" id="IPR047767">
    <property type="entry name" value="PSP1-like"/>
</dbReference>
<protein>
    <submittedName>
        <fullName evidence="2">Stage 0 sporulation family protein</fullName>
    </submittedName>
</protein>
<feature type="compositionally biased region" description="Low complexity" evidence="1">
    <location>
        <begin position="262"/>
        <end position="274"/>
    </location>
</feature>
<organism evidence="2 3">
    <name type="scientific">Dehalogenimonas etheniformans</name>
    <dbReference type="NCBI Taxonomy" id="1536648"/>
    <lineage>
        <taxon>Bacteria</taxon>
        <taxon>Bacillati</taxon>
        <taxon>Chloroflexota</taxon>
        <taxon>Dehalococcoidia</taxon>
        <taxon>Dehalococcoidales</taxon>
        <taxon>Dehalococcoidaceae</taxon>
        <taxon>Dehalogenimonas</taxon>
    </lineage>
</organism>
<dbReference type="PANTHER" id="PTHR43830">
    <property type="entry name" value="PROTEIN PSP1"/>
    <property type="match status" value="1"/>
</dbReference>
<proteinExistence type="predicted"/>
<reference evidence="2 3" key="1">
    <citation type="journal article" date="2017" name="ISME J.">
        <title>Grape pomace compost harbors organohalide-respiring Dehalogenimonas species with novel reductive dehalogenase genes.</title>
        <authorList>
            <person name="Yang Y."/>
            <person name="Higgins S.A."/>
            <person name="Yan J."/>
            <person name="Simsir B."/>
            <person name="Chourey K."/>
            <person name="Iyer R."/>
            <person name="Hettich R.L."/>
            <person name="Baldwin B."/>
            <person name="Ogles D.M."/>
            <person name="Loffler F.E."/>
        </authorList>
    </citation>
    <scope>NUCLEOTIDE SEQUENCE [LARGE SCALE GENOMIC DNA]</scope>
    <source>
        <strain evidence="2 3">GP</strain>
    </source>
</reference>
<name>A0A2P5P624_9CHLR</name>
<comment type="caution">
    <text evidence="2">The sequence shown here is derived from an EMBL/GenBank/DDBJ whole genome shotgun (WGS) entry which is preliminary data.</text>
</comment>
<evidence type="ECO:0000256" key="1">
    <source>
        <dbReference type="SAM" id="MobiDB-lite"/>
    </source>
</evidence>
<dbReference type="GO" id="GO:0005737">
    <property type="term" value="C:cytoplasm"/>
    <property type="evidence" value="ECO:0007669"/>
    <property type="project" value="TreeGrafter"/>
</dbReference>
<dbReference type="Proteomes" id="UP000235653">
    <property type="component" value="Unassembled WGS sequence"/>
</dbReference>
<dbReference type="RefSeq" id="WP_102330764.1">
    <property type="nucleotide sequence ID" value="NZ_CP058566.2"/>
</dbReference>
<keyword evidence="3" id="KW-1185">Reference proteome</keyword>
<feature type="region of interest" description="Disordered" evidence="1">
    <location>
        <begin position="238"/>
        <end position="285"/>
    </location>
</feature>
<dbReference type="EMBL" id="JQAN02000011">
    <property type="protein sequence ID" value="PPD57753.1"/>
    <property type="molecule type" value="Genomic_DNA"/>
</dbReference>
<dbReference type="InterPro" id="IPR007557">
    <property type="entry name" value="PSP1_C"/>
</dbReference>
<gene>
    <name evidence="2" type="ORF">JP09_008440</name>
</gene>
<evidence type="ECO:0000313" key="2">
    <source>
        <dbReference type="EMBL" id="PPD57753.1"/>
    </source>
</evidence>
<sequence>MVNVVEIRLKKAGKLYQFDPAAFALEPGNNVVVETARGLEVGKVINGPKEVPEDKLEAPLKPVVRMATEEDIEHRHTVCRAEAQAIVDCEELVVKLNLPMKCLAAEYNLDESHVTIYFSSEGRVDFRELVRELGRKLRIRVELRQVGPRDETKILGGYGRCGRELCCVSYLTDFAPVSIKMAKEQNLPLNPVKISGVCGRLLCCLGHEYETYKCMNDERARIAAAEAAAMAANATVAPSNRPVMPEPEDKIGVTPITEADDQVAPAATATTDTSTVHKRRRRRRR</sequence>
<dbReference type="NCBIfam" id="NF041131">
    <property type="entry name" value="RicT_YaaT_fam"/>
    <property type="match status" value="1"/>
</dbReference>
<dbReference type="PANTHER" id="PTHR43830:SF3">
    <property type="entry name" value="PROTEIN PSP1"/>
    <property type="match status" value="1"/>
</dbReference>
<feature type="compositionally biased region" description="Basic residues" evidence="1">
    <location>
        <begin position="276"/>
        <end position="285"/>
    </location>
</feature>
<dbReference type="OrthoDB" id="9779344at2"/>
<dbReference type="AlphaFoldDB" id="A0A2P5P624"/>
<dbReference type="PROSITE" id="PS51411">
    <property type="entry name" value="PSP1_C"/>
    <property type="match status" value="1"/>
</dbReference>
<evidence type="ECO:0000313" key="3">
    <source>
        <dbReference type="Proteomes" id="UP000235653"/>
    </source>
</evidence>
<dbReference type="Pfam" id="PF04468">
    <property type="entry name" value="PSP1"/>
    <property type="match status" value="1"/>
</dbReference>